<dbReference type="STRING" id="418495.SAMN05216215_104541"/>
<feature type="region of interest" description="Disordered" evidence="1">
    <location>
        <begin position="163"/>
        <end position="197"/>
    </location>
</feature>
<reference evidence="3" key="1">
    <citation type="submission" date="2016-10" db="EMBL/GenBank/DDBJ databases">
        <authorList>
            <person name="Varghese N."/>
            <person name="Submissions S."/>
        </authorList>
    </citation>
    <scope>NUCLEOTIDE SEQUENCE [LARGE SCALE GENOMIC DNA]</scope>
    <source>
        <strain evidence="3">CGMCC 4.3530</strain>
    </source>
</reference>
<feature type="compositionally biased region" description="Basic and acidic residues" evidence="1">
    <location>
        <begin position="93"/>
        <end position="102"/>
    </location>
</feature>
<evidence type="ECO:0000313" key="2">
    <source>
        <dbReference type="EMBL" id="SDZ07556.1"/>
    </source>
</evidence>
<dbReference type="AlphaFoldDB" id="A0A1H3Q2E8"/>
<sequence>MITPVDRPRSGDHVAVEQALSIRRRCYTAYYWDLRGRQRSAGTFTRLVNLASGRQRFARYVAEVWLPKPRHGTQHPPGLPTGHPEVPAGRVRANADERDPARPHPRLPPPPPDQRRLGPHRSKTVLSAISTTALNDQVIYFHPCTGAKGTGCSAVLVSSSTRRRDPVREAISRQGSAGRATSPANGTRLHRRHSPLDREQRLVTLAPIHSQPLLTFLRCHRRGGPAQDRSSSIYRCRRPYRPCRS</sequence>
<proteinExistence type="predicted"/>
<dbReference type="EMBL" id="FNOK01000045">
    <property type="protein sequence ID" value="SDZ07556.1"/>
    <property type="molecule type" value="Genomic_DNA"/>
</dbReference>
<accession>A0A1H3Q2E8</accession>
<name>A0A1H3Q2E8_9PSEU</name>
<evidence type="ECO:0000313" key="3">
    <source>
        <dbReference type="Proteomes" id="UP000199529"/>
    </source>
</evidence>
<organism evidence="2 3">
    <name type="scientific">Saccharopolyspora shandongensis</name>
    <dbReference type="NCBI Taxonomy" id="418495"/>
    <lineage>
        <taxon>Bacteria</taxon>
        <taxon>Bacillati</taxon>
        <taxon>Actinomycetota</taxon>
        <taxon>Actinomycetes</taxon>
        <taxon>Pseudonocardiales</taxon>
        <taxon>Pseudonocardiaceae</taxon>
        <taxon>Saccharopolyspora</taxon>
    </lineage>
</organism>
<protein>
    <submittedName>
        <fullName evidence="2">Uncharacterized protein</fullName>
    </submittedName>
</protein>
<gene>
    <name evidence="2" type="ORF">SAMN05216215_104541</name>
</gene>
<evidence type="ECO:0000256" key="1">
    <source>
        <dbReference type="SAM" id="MobiDB-lite"/>
    </source>
</evidence>
<keyword evidence="3" id="KW-1185">Reference proteome</keyword>
<feature type="region of interest" description="Disordered" evidence="1">
    <location>
        <begin position="68"/>
        <end position="119"/>
    </location>
</feature>
<dbReference type="Proteomes" id="UP000199529">
    <property type="component" value="Unassembled WGS sequence"/>
</dbReference>